<evidence type="ECO:0000313" key="1">
    <source>
        <dbReference type="EMBL" id="KAI5652607.1"/>
    </source>
</evidence>
<evidence type="ECO:0000313" key="2">
    <source>
        <dbReference type="Proteomes" id="UP001060085"/>
    </source>
</evidence>
<name>A0ACB9ZY08_CATRO</name>
<dbReference type="EMBL" id="CM044707">
    <property type="protein sequence ID" value="KAI5652607.1"/>
    <property type="molecule type" value="Genomic_DNA"/>
</dbReference>
<proteinExistence type="predicted"/>
<sequence>MGTTSSKLEEYSGNSKLVGIGTSTNGSKRDSDNHFQMEKEKSEVVMSNGGTITRVPKAEEGEQIAAGWPSWLASVAGEAINGWIGQGIYSNVYKARDTINSRIVALKKVRFDLEPESVRFMAREILICRRLDHPNIIKLECLIVSRQFLSLYLIF</sequence>
<gene>
    <name evidence="1" type="ORF">M9H77_29794</name>
</gene>
<accession>A0ACB9ZY08</accession>
<protein>
    <submittedName>
        <fullName evidence="1">Uncharacterized protein</fullName>
    </submittedName>
</protein>
<reference evidence="2" key="1">
    <citation type="journal article" date="2023" name="Nat. Plants">
        <title>Single-cell RNA sequencing provides a high-resolution roadmap for understanding the multicellular compartmentation of specialized metabolism.</title>
        <authorList>
            <person name="Sun S."/>
            <person name="Shen X."/>
            <person name="Li Y."/>
            <person name="Li Y."/>
            <person name="Wang S."/>
            <person name="Li R."/>
            <person name="Zhang H."/>
            <person name="Shen G."/>
            <person name="Guo B."/>
            <person name="Wei J."/>
            <person name="Xu J."/>
            <person name="St-Pierre B."/>
            <person name="Chen S."/>
            <person name="Sun C."/>
        </authorList>
    </citation>
    <scope>NUCLEOTIDE SEQUENCE [LARGE SCALE GENOMIC DNA]</scope>
</reference>
<comment type="caution">
    <text evidence="1">The sequence shown here is derived from an EMBL/GenBank/DDBJ whole genome shotgun (WGS) entry which is preliminary data.</text>
</comment>
<keyword evidence="2" id="KW-1185">Reference proteome</keyword>
<organism evidence="1 2">
    <name type="scientific">Catharanthus roseus</name>
    <name type="common">Madagascar periwinkle</name>
    <name type="synonym">Vinca rosea</name>
    <dbReference type="NCBI Taxonomy" id="4058"/>
    <lineage>
        <taxon>Eukaryota</taxon>
        <taxon>Viridiplantae</taxon>
        <taxon>Streptophyta</taxon>
        <taxon>Embryophyta</taxon>
        <taxon>Tracheophyta</taxon>
        <taxon>Spermatophyta</taxon>
        <taxon>Magnoliopsida</taxon>
        <taxon>eudicotyledons</taxon>
        <taxon>Gunneridae</taxon>
        <taxon>Pentapetalae</taxon>
        <taxon>asterids</taxon>
        <taxon>lamiids</taxon>
        <taxon>Gentianales</taxon>
        <taxon>Apocynaceae</taxon>
        <taxon>Rauvolfioideae</taxon>
        <taxon>Vinceae</taxon>
        <taxon>Catharanthinae</taxon>
        <taxon>Catharanthus</taxon>
    </lineage>
</organism>
<dbReference type="Proteomes" id="UP001060085">
    <property type="component" value="Linkage Group LG07"/>
</dbReference>